<comment type="caution">
    <text evidence="3">The sequence shown here is derived from an EMBL/GenBank/DDBJ whole genome shotgun (WGS) entry which is preliminary data.</text>
</comment>
<keyword evidence="4" id="KW-1185">Reference proteome</keyword>
<dbReference type="PANTHER" id="PTHR16184:SF6">
    <property type="entry name" value="ELONGATOR COMPLEX PROTEIN 6"/>
    <property type="match status" value="1"/>
</dbReference>
<reference evidence="3" key="1">
    <citation type="submission" date="2022-12" db="EMBL/GenBank/DDBJ databases">
        <title>Draft genome assemblies for two species of Escallonia (Escalloniales).</title>
        <authorList>
            <person name="Chanderbali A."/>
            <person name="Dervinis C."/>
            <person name="Anghel I."/>
            <person name="Soltis D."/>
            <person name="Soltis P."/>
            <person name="Zapata F."/>
        </authorList>
    </citation>
    <scope>NUCLEOTIDE SEQUENCE</scope>
    <source>
        <strain evidence="3">UCBG92.1500</strain>
        <tissue evidence="3">Leaf</tissue>
    </source>
</reference>
<dbReference type="EMBL" id="JAVXUO010001771">
    <property type="protein sequence ID" value="KAK2979330.1"/>
    <property type="molecule type" value="Genomic_DNA"/>
</dbReference>
<evidence type="ECO:0000313" key="4">
    <source>
        <dbReference type="Proteomes" id="UP001187471"/>
    </source>
</evidence>
<dbReference type="Proteomes" id="UP001187471">
    <property type="component" value="Unassembled WGS sequence"/>
</dbReference>
<protein>
    <recommendedName>
        <fullName evidence="5">Elongator complex protein 6</fullName>
    </recommendedName>
</protein>
<dbReference type="GO" id="GO:0033588">
    <property type="term" value="C:elongator holoenzyme complex"/>
    <property type="evidence" value="ECO:0007669"/>
    <property type="project" value="InterPro"/>
</dbReference>
<evidence type="ECO:0000256" key="1">
    <source>
        <dbReference type="ARBA" id="ARBA00005043"/>
    </source>
</evidence>
<comment type="similarity">
    <text evidence="2">Belongs to the ELP6 family.</text>
</comment>
<name>A0AA88RSU8_9ASTE</name>
<dbReference type="Gene3D" id="3.40.50.300">
    <property type="entry name" value="P-loop containing nucleotide triphosphate hydrolases"/>
    <property type="match status" value="1"/>
</dbReference>
<dbReference type="GO" id="GO:0002098">
    <property type="term" value="P:tRNA wobble uridine modification"/>
    <property type="evidence" value="ECO:0007669"/>
    <property type="project" value="InterPro"/>
</dbReference>
<comment type="pathway">
    <text evidence="1">tRNA modification; 5-methoxycarbonylmethyl-2-thiouridine-tRNA biosynthesis.</text>
</comment>
<proteinExistence type="inferred from homology"/>
<dbReference type="CDD" id="cd19495">
    <property type="entry name" value="Elp6"/>
    <property type="match status" value="1"/>
</dbReference>
<dbReference type="InterPro" id="IPR027417">
    <property type="entry name" value="P-loop_NTPase"/>
</dbReference>
<dbReference type="InterPro" id="IPR018627">
    <property type="entry name" value="ELP6"/>
</dbReference>
<organism evidence="3 4">
    <name type="scientific">Escallonia rubra</name>
    <dbReference type="NCBI Taxonomy" id="112253"/>
    <lineage>
        <taxon>Eukaryota</taxon>
        <taxon>Viridiplantae</taxon>
        <taxon>Streptophyta</taxon>
        <taxon>Embryophyta</taxon>
        <taxon>Tracheophyta</taxon>
        <taxon>Spermatophyta</taxon>
        <taxon>Magnoliopsida</taxon>
        <taxon>eudicotyledons</taxon>
        <taxon>Gunneridae</taxon>
        <taxon>Pentapetalae</taxon>
        <taxon>asterids</taxon>
        <taxon>campanulids</taxon>
        <taxon>Escalloniales</taxon>
        <taxon>Escalloniaceae</taxon>
        <taxon>Escallonia</taxon>
    </lineage>
</organism>
<accession>A0AA88RSU8</accession>
<evidence type="ECO:0008006" key="5">
    <source>
        <dbReference type="Google" id="ProtNLM"/>
    </source>
</evidence>
<dbReference type="AlphaFoldDB" id="A0AA88RSU8"/>
<dbReference type="PANTHER" id="PTHR16184">
    <property type="entry name" value="ELONGATOR COMPLEX PROTEIN 6"/>
    <property type="match status" value="1"/>
</dbReference>
<dbReference type="Pfam" id="PF09807">
    <property type="entry name" value="ELP6"/>
    <property type="match status" value="1"/>
</dbReference>
<evidence type="ECO:0000313" key="3">
    <source>
        <dbReference type="EMBL" id="KAK2979330.1"/>
    </source>
</evidence>
<sequence length="263" mass="29247">MDRSSSLLDEALDLDGLTTPSPSQPARVVLVEDCVETSGAFILHHLMKRFLSPHSSNAVVFVAFAHPFSHYERILRKMGCNLVVQRDNNRFLFFDMLMLECPGLDGGVGQSIESGLFALYGKIQKAVEVSSLAESKRNITVMIDDLSLMEVAANGSSNHVMDFLHYCHTLTTQFGCSLVTLCHEDIYSSTERATIPLQVEYLADVIIKAEPLASGLATDVHGQLTVLNKGFYDGLGSSRSKMRNFHYRIKENIVEYFYPGSRT</sequence>
<evidence type="ECO:0000256" key="2">
    <source>
        <dbReference type="ARBA" id="ARBA00008837"/>
    </source>
</evidence>
<gene>
    <name evidence="3" type="ORF">RJ640_013294</name>
</gene>